<dbReference type="OrthoDB" id="2900663at2759"/>
<accession>A0A8H6SFD5</accession>
<dbReference type="Proteomes" id="UP000636479">
    <property type="component" value="Unassembled WGS sequence"/>
</dbReference>
<dbReference type="AlphaFoldDB" id="A0A8H6SFD5"/>
<proteinExistence type="predicted"/>
<evidence type="ECO:0008006" key="3">
    <source>
        <dbReference type="Google" id="ProtNLM"/>
    </source>
</evidence>
<organism evidence="1 2">
    <name type="scientific">Mycena indigotica</name>
    <dbReference type="NCBI Taxonomy" id="2126181"/>
    <lineage>
        <taxon>Eukaryota</taxon>
        <taxon>Fungi</taxon>
        <taxon>Dikarya</taxon>
        <taxon>Basidiomycota</taxon>
        <taxon>Agaricomycotina</taxon>
        <taxon>Agaricomycetes</taxon>
        <taxon>Agaricomycetidae</taxon>
        <taxon>Agaricales</taxon>
        <taxon>Marasmiineae</taxon>
        <taxon>Mycenaceae</taxon>
        <taxon>Mycena</taxon>
    </lineage>
</organism>
<reference evidence="1" key="1">
    <citation type="submission" date="2020-05" db="EMBL/GenBank/DDBJ databases">
        <title>Mycena genomes resolve the evolution of fungal bioluminescence.</title>
        <authorList>
            <person name="Tsai I.J."/>
        </authorList>
    </citation>
    <scope>NUCLEOTIDE SEQUENCE</scope>
    <source>
        <strain evidence="1">171206Taipei</strain>
    </source>
</reference>
<comment type="caution">
    <text evidence="1">The sequence shown here is derived from an EMBL/GenBank/DDBJ whole genome shotgun (WGS) entry which is preliminary data.</text>
</comment>
<dbReference type="GeneID" id="59347227"/>
<keyword evidence="2" id="KW-1185">Reference proteome</keyword>
<protein>
    <recommendedName>
        <fullName evidence="3">F-box domain-containing protein</fullName>
    </recommendedName>
</protein>
<dbReference type="EMBL" id="JACAZF010000007">
    <property type="protein sequence ID" value="KAF7298565.1"/>
    <property type="molecule type" value="Genomic_DNA"/>
</dbReference>
<sequence>MFVELPVELEGKIFELAFLQNPLDILSLLLVCKRIYTWIEPLRFRTVRLNDSAHSHAFMSELRCKPAAYFERHVKSLMLESDFKWTLDDVCEIMGKCQGIIHFGTTYRFNEPILLGMLASMRVRSLTLSLGPLFAFVLRPIDSGHAALAHTTHLVLHDKLLSGELLLQRVHDALPGLPALTHLRLKLHYRSQFHDFAMLLKSCPRLQILLLNSDSNNSLAWTHLTFSDPDPRLVVSREPFAYSDFWKDWEVKARGGIDLWARAEDFVAQKRAGLVEMTDIWLPSESI</sequence>
<dbReference type="RefSeq" id="XP_037217953.1">
    <property type="nucleotide sequence ID" value="XM_037364711.1"/>
</dbReference>
<evidence type="ECO:0000313" key="1">
    <source>
        <dbReference type="EMBL" id="KAF7298565.1"/>
    </source>
</evidence>
<name>A0A8H6SFD5_9AGAR</name>
<evidence type="ECO:0000313" key="2">
    <source>
        <dbReference type="Proteomes" id="UP000636479"/>
    </source>
</evidence>
<gene>
    <name evidence="1" type="ORF">MIND_00803200</name>
</gene>